<feature type="transmembrane region" description="Helical" evidence="2">
    <location>
        <begin position="12"/>
        <end position="29"/>
    </location>
</feature>
<evidence type="ECO:0000313" key="4">
    <source>
        <dbReference type="Proteomes" id="UP000284676"/>
    </source>
</evidence>
<comment type="caution">
    <text evidence="3">The sequence shown here is derived from an EMBL/GenBank/DDBJ whole genome shotgun (WGS) entry which is preliminary data.</text>
</comment>
<feature type="transmembrane region" description="Helical" evidence="2">
    <location>
        <begin position="277"/>
        <end position="294"/>
    </location>
</feature>
<feature type="transmembrane region" description="Helical" evidence="2">
    <location>
        <begin position="158"/>
        <end position="180"/>
    </location>
</feature>
<keyword evidence="1 2" id="KW-0472">Membrane</keyword>
<proteinExistence type="inferred from homology"/>
<comment type="similarity">
    <text evidence="1">Belongs to the 2-hydroxycarboxylate transporter (2-HCT) (TC 2.A.24) family.</text>
</comment>
<evidence type="ECO:0000256" key="2">
    <source>
        <dbReference type="SAM" id="Phobius"/>
    </source>
</evidence>
<feature type="transmembrane region" description="Helical" evidence="2">
    <location>
        <begin position="128"/>
        <end position="152"/>
    </location>
</feature>
<dbReference type="PANTHER" id="PTHR40033">
    <property type="entry name" value="NA(+)-MALATE SYMPORTER"/>
    <property type="match status" value="1"/>
</dbReference>
<feature type="transmembrane region" description="Helical" evidence="2">
    <location>
        <begin position="62"/>
        <end position="83"/>
    </location>
</feature>
<evidence type="ECO:0000313" key="3">
    <source>
        <dbReference type="EMBL" id="RHF71099.1"/>
    </source>
</evidence>
<dbReference type="GO" id="GO:0015293">
    <property type="term" value="F:symporter activity"/>
    <property type="evidence" value="ECO:0007669"/>
    <property type="project" value="UniProtKB-UniRule"/>
</dbReference>
<protein>
    <submittedName>
        <fullName evidence="3">Citrate:sodium symporter</fullName>
    </submittedName>
</protein>
<accession>A0A414PRD2</accession>
<gene>
    <name evidence="3" type="ORF">DW663_09280</name>
</gene>
<feature type="transmembrane region" description="Helical" evidence="2">
    <location>
        <begin position="103"/>
        <end position="121"/>
    </location>
</feature>
<dbReference type="AlphaFoldDB" id="A0A414PRD2"/>
<name>A0A414PRD2_FUSMR</name>
<dbReference type="GO" id="GO:0005886">
    <property type="term" value="C:plasma membrane"/>
    <property type="evidence" value="ECO:0007669"/>
    <property type="project" value="UniProtKB-UniRule"/>
</dbReference>
<dbReference type="PIRSF" id="PIRSF005348">
    <property type="entry name" value="YxkH"/>
    <property type="match status" value="1"/>
</dbReference>
<dbReference type="EMBL" id="QRHL01000018">
    <property type="protein sequence ID" value="RHF71099.1"/>
    <property type="molecule type" value="Genomic_DNA"/>
</dbReference>
<dbReference type="InterPro" id="IPR004679">
    <property type="entry name" value="2-OHcarboxylate_transport"/>
</dbReference>
<keyword evidence="2" id="KW-0812">Transmembrane</keyword>
<dbReference type="PANTHER" id="PTHR40033:SF1">
    <property type="entry name" value="CITRATE-SODIUM SYMPORTER"/>
    <property type="match status" value="1"/>
</dbReference>
<dbReference type="GO" id="GO:0008514">
    <property type="term" value="F:organic anion transmembrane transporter activity"/>
    <property type="evidence" value="ECO:0007669"/>
    <property type="project" value="InterPro"/>
</dbReference>
<feature type="transmembrane region" description="Helical" evidence="2">
    <location>
        <begin position="337"/>
        <end position="366"/>
    </location>
</feature>
<feature type="transmembrane region" description="Helical" evidence="2">
    <location>
        <begin position="402"/>
        <end position="422"/>
    </location>
</feature>
<dbReference type="RefSeq" id="WP_118234557.1">
    <property type="nucleotide sequence ID" value="NZ_CAEUHP010000001.1"/>
</dbReference>
<reference evidence="3 4" key="1">
    <citation type="submission" date="2018-08" db="EMBL/GenBank/DDBJ databases">
        <title>A genome reference for cultivated species of the human gut microbiota.</title>
        <authorList>
            <person name="Zou Y."/>
            <person name="Xue W."/>
            <person name="Luo G."/>
        </authorList>
    </citation>
    <scope>NUCLEOTIDE SEQUENCE [LARGE SCALE GENOMIC DNA]</scope>
    <source>
        <strain evidence="3 4">AM25-1</strain>
    </source>
</reference>
<dbReference type="Proteomes" id="UP000284676">
    <property type="component" value="Unassembled WGS sequence"/>
</dbReference>
<feature type="transmembrane region" description="Helical" evidence="2">
    <location>
        <begin position="192"/>
        <end position="214"/>
    </location>
</feature>
<organism evidence="3 4">
    <name type="scientific">Fusobacterium mortiferum</name>
    <dbReference type="NCBI Taxonomy" id="850"/>
    <lineage>
        <taxon>Bacteria</taxon>
        <taxon>Fusobacteriati</taxon>
        <taxon>Fusobacteriota</taxon>
        <taxon>Fusobacteriia</taxon>
        <taxon>Fusobacteriales</taxon>
        <taxon>Fusobacteriaceae</taxon>
        <taxon>Fusobacterium</taxon>
    </lineage>
</organism>
<keyword evidence="1" id="KW-0769">Symport</keyword>
<feature type="transmembrane region" description="Helical" evidence="2">
    <location>
        <begin position="306"/>
        <end position="325"/>
    </location>
</feature>
<sequence length="423" mass="45193">MSSKFKLAGIEMKYFIPIFLVIIICTALGKLPAGMLGALPLMIVIGVIFDFIGNKTPIIKDYLGGGPIVIVFLSAFLVYYNLIPEKALNIMVNFTSKESFLDFYIAALIVGSILGMNRNLLIKAALGYLPVILGGVVVSLLLTGVVGLITGYGFLKAIFFIAIPIMGGGMGAGAIPLAQIFSESFKQTPTELLAIMVPAVALGNALAIVCGGLLDKLGKKYPSFSGNGKLLKSQEEIVEKNEENKKIEYEELGIGLVIATTFFAFGSLLSKFIPVHSYALMIISVAICKLLGVIEPYYESCCSKWFNFVVKNFTIPLLVGVGVAYTSIEQVISSFSLIYFILVVTTVVGAIIGTAIVGHFVGFYIIEGSITAGLCMANMGGTGDVAVLSVANRMSLMPFAQISSRIGGAFMLLLTSLIINFIR</sequence>
<keyword evidence="1" id="KW-0813">Transport</keyword>
<dbReference type="Pfam" id="PF03390">
    <property type="entry name" value="2HCT"/>
    <property type="match status" value="1"/>
</dbReference>
<evidence type="ECO:0000256" key="1">
    <source>
        <dbReference type="PIRNR" id="PIRNR005348"/>
    </source>
</evidence>
<keyword evidence="2" id="KW-1133">Transmembrane helix</keyword>